<feature type="domain" description="Heterokaryon incompatibility" evidence="1">
    <location>
        <begin position="71"/>
        <end position="230"/>
    </location>
</feature>
<dbReference type="Proteomes" id="UP000016922">
    <property type="component" value="Unassembled WGS sequence"/>
</dbReference>
<dbReference type="Pfam" id="PF26639">
    <property type="entry name" value="Het-6_barrel"/>
    <property type="match status" value="1"/>
</dbReference>
<dbReference type="KEGG" id="glz:GLAREA_01940"/>
<dbReference type="RefSeq" id="XP_008087347.1">
    <property type="nucleotide sequence ID" value="XM_008089156.1"/>
</dbReference>
<gene>
    <name evidence="2" type="ORF">GLAREA_01940</name>
</gene>
<dbReference type="eggNOG" id="ENOG502TAWH">
    <property type="taxonomic scope" value="Eukaryota"/>
</dbReference>
<accession>S3DHG4</accession>
<evidence type="ECO:0000313" key="2">
    <source>
        <dbReference type="EMBL" id="EPE26028.1"/>
    </source>
</evidence>
<reference evidence="2 3" key="1">
    <citation type="journal article" date="2013" name="BMC Genomics">
        <title>Genomics-driven discovery of the pneumocandin biosynthetic gene cluster in the fungus Glarea lozoyensis.</title>
        <authorList>
            <person name="Chen L."/>
            <person name="Yue Q."/>
            <person name="Zhang X."/>
            <person name="Xiang M."/>
            <person name="Wang C."/>
            <person name="Li S."/>
            <person name="Che Y."/>
            <person name="Ortiz-Lopez F.J."/>
            <person name="Bills G.F."/>
            <person name="Liu X."/>
            <person name="An Z."/>
        </authorList>
    </citation>
    <scope>NUCLEOTIDE SEQUENCE [LARGE SCALE GENOMIC DNA]</scope>
    <source>
        <strain evidence="3">ATCC 20868 / MF5171</strain>
    </source>
</reference>
<organism evidence="2 3">
    <name type="scientific">Glarea lozoyensis (strain ATCC 20868 / MF5171)</name>
    <dbReference type="NCBI Taxonomy" id="1116229"/>
    <lineage>
        <taxon>Eukaryota</taxon>
        <taxon>Fungi</taxon>
        <taxon>Dikarya</taxon>
        <taxon>Ascomycota</taxon>
        <taxon>Pezizomycotina</taxon>
        <taxon>Leotiomycetes</taxon>
        <taxon>Helotiales</taxon>
        <taxon>Helotiaceae</taxon>
        <taxon>Glarea</taxon>
    </lineage>
</organism>
<dbReference type="PANTHER" id="PTHR24148">
    <property type="entry name" value="ANKYRIN REPEAT DOMAIN-CONTAINING PROTEIN 39 HOMOLOG-RELATED"/>
    <property type="match status" value="1"/>
</dbReference>
<protein>
    <submittedName>
        <fullName evidence="2">Heterokaryon incompatibility protein</fullName>
    </submittedName>
</protein>
<dbReference type="Pfam" id="PF06985">
    <property type="entry name" value="HET"/>
    <property type="match status" value="1"/>
</dbReference>
<evidence type="ECO:0000259" key="1">
    <source>
        <dbReference type="Pfam" id="PF06985"/>
    </source>
</evidence>
<sequence length="660" mass="74662">MSAIPYHELQRARREIRLIVLEDAPKLAKLRSATPPPLKCTIIHSSLDDFTSQTTPSSMWQGLRQRPHLKYFALSYVWGDPDPTCELGINGVQAKITKSLSDALHSIRDHTDFRVIWADAVCINQNDNIEKSWQVQQMTSTYKYADRVIAWLGPASPDSDLAMATLQSVHRQIRKMSFSKARRYEVPSVWAHRQMQQSLDKFFSKRIKEFAAIAELWIRPYWTRIWIIQEIAVSRKTIFLCGSSQAEDVEVALLAISEFASLKVYKKTDESKAMTMGDIYLINRQPEFLVVTKMAEQLEHHNLYQLLFYAHGGSHDYQAFNPRDYVYGLLGLATDQQSLGIVADYDKSPQLIYKDVVRRVVKSGYTDILALAVSEKNIPDLPSWVPDFSNLGHVFFCTYNTAQIEKAEDPLVPYFPVTEETDGLAIRGSTVGIITKLAPEPDFNEGDGSLASLLQWLVAIEMELLLNLVEEREHFWINPLPIVLGTPRSVQDRGRLARSLFANMDPSTGITISDPRHAEMYYLIVRSFTNNPAGLESRLNNAERLGDADAIATGMYLSGVMQHALKGCRVYRLDTGHIGLASPGCQVGDKVVEFPGGSFPFVIRKNENDVAYLPKPENIDDSSIPNFAIQTSKLVGMAFLDWMRYWKLSGKVTEEPFILR</sequence>
<dbReference type="OrthoDB" id="3598674at2759"/>
<dbReference type="HOGENOM" id="CLU_004184_7_4_1"/>
<dbReference type="AlphaFoldDB" id="S3DHG4"/>
<evidence type="ECO:0000313" key="3">
    <source>
        <dbReference type="Proteomes" id="UP000016922"/>
    </source>
</evidence>
<dbReference type="GeneID" id="19460998"/>
<keyword evidence="3" id="KW-1185">Reference proteome</keyword>
<dbReference type="InterPro" id="IPR052895">
    <property type="entry name" value="HetReg/Transcr_Mod"/>
</dbReference>
<proteinExistence type="predicted"/>
<dbReference type="PANTHER" id="PTHR24148:SF73">
    <property type="entry name" value="HET DOMAIN PROTEIN (AFU_ORTHOLOGUE AFUA_8G01020)"/>
    <property type="match status" value="1"/>
</dbReference>
<name>S3DHG4_GLAL2</name>
<dbReference type="EMBL" id="KE145371">
    <property type="protein sequence ID" value="EPE26028.1"/>
    <property type="molecule type" value="Genomic_DNA"/>
</dbReference>
<dbReference type="InterPro" id="IPR010730">
    <property type="entry name" value="HET"/>
</dbReference>